<keyword evidence="1" id="KW-0732">Signal</keyword>
<sequence length="134" mass="14430">MKNLVLAVLLFAATCPASLRAQNTEPARLPAVPTTKVLAIGHLTGPRTPEIIKLLASDELPDTVKMYLSGKIDQWYSLTDRDGVVFVINASSVSDAQAFLGNLPFVQKNIMTFELIPIGPLSPLALSLPHASQH</sequence>
<dbReference type="AlphaFoldDB" id="A0A7W8E3Z1"/>
<name>A0A7W8E3Z1_9BACT</name>
<feature type="signal peptide" evidence="1">
    <location>
        <begin position="1"/>
        <end position="21"/>
    </location>
</feature>
<dbReference type="EMBL" id="JACHIP010000003">
    <property type="protein sequence ID" value="MBB5058082.1"/>
    <property type="molecule type" value="Genomic_DNA"/>
</dbReference>
<evidence type="ECO:0000313" key="3">
    <source>
        <dbReference type="Proteomes" id="UP000540989"/>
    </source>
</evidence>
<proteinExistence type="predicted"/>
<evidence type="ECO:0008006" key="4">
    <source>
        <dbReference type="Google" id="ProtNLM"/>
    </source>
</evidence>
<dbReference type="RefSeq" id="WP_184217334.1">
    <property type="nucleotide sequence ID" value="NZ_JACHIP010000003.1"/>
</dbReference>
<protein>
    <recommendedName>
        <fullName evidence="4">Muconolactone delta-isomerase</fullName>
    </recommendedName>
</protein>
<organism evidence="2 3">
    <name type="scientific">Granulicella aggregans</name>
    <dbReference type="NCBI Taxonomy" id="474949"/>
    <lineage>
        <taxon>Bacteria</taxon>
        <taxon>Pseudomonadati</taxon>
        <taxon>Acidobacteriota</taxon>
        <taxon>Terriglobia</taxon>
        <taxon>Terriglobales</taxon>
        <taxon>Acidobacteriaceae</taxon>
        <taxon>Granulicella</taxon>
    </lineage>
</organism>
<evidence type="ECO:0000256" key="1">
    <source>
        <dbReference type="SAM" id="SignalP"/>
    </source>
</evidence>
<gene>
    <name evidence="2" type="ORF">HDF16_002788</name>
</gene>
<evidence type="ECO:0000313" key="2">
    <source>
        <dbReference type="EMBL" id="MBB5058082.1"/>
    </source>
</evidence>
<feature type="chain" id="PRO_5031045454" description="Muconolactone delta-isomerase" evidence="1">
    <location>
        <begin position="22"/>
        <end position="134"/>
    </location>
</feature>
<reference evidence="2 3" key="1">
    <citation type="submission" date="2020-08" db="EMBL/GenBank/DDBJ databases">
        <title>Genomic Encyclopedia of Type Strains, Phase IV (KMG-V): Genome sequencing to study the core and pangenomes of soil and plant-associated prokaryotes.</title>
        <authorList>
            <person name="Whitman W."/>
        </authorList>
    </citation>
    <scope>NUCLEOTIDE SEQUENCE [LARGE SCALE GENOMIC DNA]</scope>
    <source>
        <strain evidence="2 3">M8UP14</strain>
    </source>
</reference>
<dbReference type="Proteomes" id="UP000540989">
    <property type="component" value="Unassembled WGS sequence"/>
</dbReference>
<comment type="caution">
    <text evidence="2">The sequence shown here is derived from an EMBL/GenBank/DDBJ whole genome shotgun (WGS) entry which is preliminary data.</text>
</comment>
<keyword evidence="3" id="KW-1185">Reference proteome</keyword>
<accession>A0A7W8E3Z1</accession>